<evidence type="ECO:0000256" key="6">
    <source>
        <dbReference type="SAM" id="Phobius"/>
    </source>
</evidence>
<keyword evidence="3 6" id="KW-0812">Transmembrane</keyword>
<evidence type="ECO:0000313" key="8">
    <source>
        <dbReference type="Proteomes" id="UP000242502"/>
    </source>
</evidence>
<keyword evidence="5 6" id="KW-0472">Membrane</keyword>
<evidence type="ECO:0000256" key="4">
    <source>
        <dbReference type="ARBA" id="ARBA00022989"/>
    </source>
</evidence>
<comment type="caution">
    <text evidence="7">The sequence shown here is derived from an EMBL/GenBank/DDBJ whole genome shotgun (WGS) entry which is preliminary data.</text>
</comment>
<evidence type="ECO:0008006" key="9">
    <source>
        <dbReference type="Google" id="ProtNLM"/>
    </source>
</evidence>
<gene>
    <name evidence="7" type="ORF">AB835_13675</name>
</gene>
<evidence type="ECO:0000256" key="2">
    <source>
        <dbReference type="ARBA" id="ARBA00009694"/>
    </source>
</evidence>
<feature type="transmembrane region" description="Helical" evidence="6">
    <location>
        <begin position="73"/>
        <end position="92"/>
    </location>
</feature>
<name>A0A1D2QLS3_9GAMM</name>
<dbReference type="STRING" id="62101.AB835_13675"/>
<sequence length="126" mass="13338">MVKLFLLFAAINGTLAVMLGAFGAHGLKGKISEPLLTAFQTSTHYQMFHVLALMGLALILMRMSEVPIALQVAGYLWMLGIVLFSGSLYGLALGGPGWLGPITPLGGSLLIVGWICFSVGVFKLSL</sequence>
<accession>A0A1D2QLS3</accession>
<dbReference type="PANTHER" id="PTHR43461">
    <property type="entry name" value="TRANSMEMBRANE PROTEIN 256"/>
    <property type="match status" value="1"/>
</dbReference>
<evidence type="ECO:0000256" key="5">
    <source>
        <dbReference type="ARBA" id="ARBA00023136"/>
    </source>
</evidence>
<dbReference type="GO" id="GO:0005886">
    <property type="term" value="C:plasma membrane"/>
    <property type="evidence" value="ECO:0007669"/>
    <property type="project" value="TreeGrafter"/>
</dbReference>
<evidence type="ECO:0000256" key="1">
    <source>
        <dbReference type="ARBA" id="ARBA00004141"/>
    </source>
</evidence>
<dbReference type="EMBL" id="MDLC01000070">
    <property type="protein sequence ID" value="ODS22531.1"/>
    <property type="molecule type" value="Genomic_DNA"/>
</dbReference>
<comment type="subcellular location">
    <subcellularLocation>
        <location evidence="1">Membrane</location>
        <topology evidence="1">Multi-pass membrane protein</topology>
    </subcellularLocation>
</comment>
<keyword evidence="4 6" id="KW-1133">Transmembrane helix</keyword>
<evidence type="ECO:0000256" key="3">
    <source>
        <dbReference type="ARBA" id="ARBA00022692"/>
    </source>
</evidence>
<proteinExistence type="inferred from homology"/>
<dbReference type="Pfam" id="PF04241">
    <property type="entry name" value="DUF423"/>
    <property type="match status" value="1"/>
</dbReference>
<feature type="transmembrane region" description="Helical" evidence="6">
    <location>
        <begin position="45"/>
        <end position="61"/>
    </location>
</feature>
<dbReference type="InterPro" id="IPR006696">
    <property type="entry name" value="DUF423"/>
</dbReference>
<protein>
    <recommendedName>
        <fullName evidence="9">DUF423 domain-containing protein</fullName>
    </recommendedName>
</protein>
<evidence type="ECO:0000313" key="7">
    <source>
        <dbReference type="EMBL" id="ODS22531.1"/>
    </source>
</evidence>
<dbReference type="Proteomes" id="UP000242502">
    <property type="component" value="Unassembled WGS sequence"/>
</dbReference>
<dbReference type="PANTHER" id="PTHR43461:SF1">
    <property type="entry name" value="TRANSMEMBRANE PROTEIN 256"/>
    <property type="match status" value="1"/>
</dbReference>
<reference evidence="7 8" key="1">
    <citation type="journal article" date="2016" name="Appl. Environ. Microbiol.">
        <title>Lack of Overt Genome Reduction in the Bryostatin-Producing Bryozoan Symbiont "Candidatus Endobugula sertula".</title>
        <authorList>
            <person name="Miller I.J."/>
            <person name="Vanee N."/>
            <person name="Fong S.S."/>
            <person name="Lim-Fong G.E."/>
            <person name="Kwan J.C."/>
        </authorList>
    </citation>
    <scope>NUCLEOTIDE SEQUENCE [LARGE SCALE GENOMIC DNA]</scope>
    <source>
        <strain evidence="7">AB1-4</strain>
    </source>
</reference>
<organism evidence="7 8">
    <name type="scientific">Candidatus Endobugula sertula</name>
    <name type="common">Bugula neritina bacterial symbiont</name>
    <dbReference type="NCBI Taxonomy" id="62101"/>
    <lineage>
        <taxon>Bacteria</taxon>
        <taxon>Pseudomonadati</taxon>
        <taxon>Pseudomonadota</taxon>
        <taxon>Gammaproteobacteria</taxon>
        <taxon>Cellvibrionales</taxon>
        <taxon>Cellvibrionaceae</taxon>
        <taxon>Candidatus Endobugula</taxon>
    </lineage>
</organism>
<comment type="similarity">
    <text evidence="2">Belongs to the UPF0382 family.</text>
</comment>
<dbReference type="AlphaFoldDB" id="A0A1D2QLS3"/>
<feature type="transmembrane region" description="Helical" evidence="6">
    <location>
        <begin position="98"/>
        <end position="122"/>
    </location>
</feature>